<dbReference type="PROSITE" id="PS51257">
    <property type="entry name" value="PROKAR_LIPOPROTEIN"/>
    <property type="match status" value="1"/>
</dbReference>
<protein>
    <recommendedName>
        <fullName evidence="4">Ricin B lectin domain-containing protein</fullName>
    </recommendedName>
</protein>
<keyword evidence="3" id="KW-1185">Reference proteome</keyword>
<gene>
    <name evidence="2" type="ORF">OC842_000436</name>
</gene>
<comment type="caution">
    <text evidence="2">The sequence shown here is derived from an EMBL/GenBank/DDBJ whole genome shotgun (WGS) entry which is preliminary data.</text>
</comment>
<proteinExistence type="predicted"/>
<accession>A0AAN6JPJ6</accession>
<reference evidence="2" key="1">
    <citation type="journal article" date="2023" name="PhytoFront">
        <title>Draft Genome Resources of Seven Strains of Tilletia horrida, Causal Agent of Kernel Smut of Rice.</title>
        <authorList>
            <person name="Khanal S."/>
            <person name="Antony Babu S."/>
            <person name="Zhou X.G."/>
        </authorList>
    </citation>
    <scope>NUCLEOTIDE SEQUENCE</scope>
    <source>
        <strain evidence="2">TX3</strain>
    </source>
</reference>
<dbReference type="Proteomes" id="UP001176521">
    <property type="component" value="Unassembled WGS sequence"/>
</dbReference>
<name>A0AAN6JPJ6_9BASI</name>
<sequence length="236" mass="26033">MRFCLPAALTVLASCVRSALSADASAPSLQPAPRQGEATTIKCAKYHTHSGTPYWDTGAASYYYVDTTVIVRDSQGLQALPINRKKPYPGAVDTPSLVFYACSSTYMGWQTTSGSLNPSQTYKDIYGQLRVKGGRCVTVPELYSTFHQPLVLDTCHTDEDENLLSQWFHLRIVRDVPYGYGPSYQTNQFFFVGAQASNASAASYLLANRTLNLRETVQVVYKPFGVAQPRTGLFTK</sequence>
<keyword evidence="1" id="KW-0732">Signal</keyword>
<evidence type="ECO:0008006" key="4">
    <source>
        <dbReference type="Google" id="ProtNLM"/>
    </source>
</evidence>
<dbReference type="AlphaFoldDB" id="A0AAN6JPJ6"/>
<organism evidence="2 3">
    <name type="scientific">Tilletia horrida</name>
    <dbReference type="NCBI Taxonomy" id="155126"/>
    <lineage>
        <taxon>Eukaryota</taxon>
        <taxon>Fungi</taxon>
        <taxon>Dikarya</taxon>
        <taxon>Basidiomycota</taxon>
        <taxon>Ustilaginomycotina</taxon>
        <taxon>Exobasidiomycetes</taxon>
        <taxon>Tilletiales</taxon>
        <taxon>Tilletiaceae</taxon>
        <taxon>Tilletia</taxon>
    </lineage>
</organism>
<evidence type="ECO:0000313" key="3">
    <source>
        <dbReference type="Proteomes" id="UP001176521"/>
    </source>
</evidence>
<feature type="signal peptide" evidence="1">
    <location>
        <begin position="1"/>
        <end position="21"/>
    </location>
</feature>
<feature type="chain" id="PRO_5042867637" description="Ricin B lectin domain-containing protein" evidence="1">
    <location>
        <begin position="22"/>
        <end position="236"/>
    </location>
</feature>
<dbReference type="EMBL" id="JAPDMQ010000012">
    <property type="protein sequence ID" value="KAK0540501.1"/>
    <property type="molecule type" value="Genomic_DNA"/>
</dbReference>
<evidence type="ECO:0000313" key="2">
    <source>
        <dbReference type="EMBL" id="KAK0540501.1"/>
    </source>
</evidence>
<evidence type="ECO:0000256" key="1">
    <source>
        <dbReference type="SAM" id="SignalP"/>
    </source>
</evidence>